<feature type="binding site" evidence="4">
    <location>
        <position position="168"/>
    </location>
    <ligand>
        <name>GTP</name>
        <dbReference type="ChEBI" id="CHEBI:37565"/>
    </ligand>
</feature>
<dbReference type="EMBL" id="QJKI01000009">
    <property type="protein sequence ID" value="PXX78881.1"/>
    <property type="molecule type" value="Genomic_DNA"/>
</dbReference>
<dbReference type="GO" id="GO:0003924">
    <property type="term" value="F:GTPase activity"/>
    <property type="evidence" value="ECO:0007669"/>
    <property type="project" value="TreeGrafter"/>
</dbReference>
<keyword evidence="8" id="KW-1185">Reference proteome</keyword>
<gene>
    <name evidence="7" type="ORF">DFR34_109105</name>
</gene>
<evidence type="ECO:0000256" key="3">
    <source>
        <dbReference type="PIRNR" id="PIRNR006230"/>
    </source>
</evidence>
<evidence type="ECO:0000313" key="7">
    <source>
        <dbReference type="EMBL" id="PXX78881.1"/>
    </source>
</evidence>
<dbReference type="InterPro" id="IPR027417">
    <property type="entry name" value="P-loop_NTPase"/>
</dbReference>
<evidence type="ECO:0000313" key="8">
    <source>
        <dbReference type="Proteomes" id="UP000247555"/>
    </source>
</evidence>
<dbReference type="PANTHER" id="PTHR45782:SF4">
    <property type="entry name" value="MITOCHONDRIAL RIBOSOME-ASSOCIATED GTPASE 1"/>
    <property type="match status" value="1"/>
</dbReference>
<evidence type="ECO:0000256" key="4">
    <source>
        <dbReference type="PIRSR" id="PIRSR006230-1"/>
    </source>
</evidence>
<dbReference type="GO" id="GO:0005525">
    <property type="term" value="F:GTP binding"/>
    <property type="evidence" value="ECO:0007669"/>
    <property type="project" value="UniProtKB-KW"/>
</dbReference>
<dbReference type="CDD" id="cd01856">
    <property type="entry name" value="YlqF"/>
    <property type="match status" value="1"/>
</dbReference>
<dbReference type="RefSeq" id="WP_110390796.1">
    <property type="nucleotide sequence ID" value="NZ_CALCOA010000204.1"/>
</dbReference>
<feature type="compositionally biased region" description="Basic and acidic residues" evidence="5">
    <location>
        <begin position="291"/>
        <end position="302"/>
    </location>
</feature>
<reference evidence="7 8" key="1">
    <citation type="submission" date="2018-05" db="EMBL/GenBank/DDBJ databases">
        <title>Genomic Encyclopedia of Type Strains, Phase IV (KMG-IV): sequencing the most valuable type-strain genomes for metagenomic binning, comparative biology and taxonomic classification.</title>
        <authorList>
            <person name="Goeker M."/>
        </authorList>
    </citation>
    <scope>NUCLEOTIDE SEQUENCE [LARGE SCALE GENOMIC DNA]</scope>
    <source>
        <strain evidence="7 8">DSM 29661</strain>
    </source>
</reference>
<protein>
    <recommendedName>
        <fullName evidence="3">Ribosome biogenesis GTPase A</fullName>
    </recommendedName>
</protein>
<dbReference type="Gene3D" id="3.40.50.300">
    <property type="entry name" value="P-loop containing nucleotide triphosphate hydrolases"/>
    <property type="match status" value="1"/>
</dbReference>
<proteinExistence type="inferred from homology"/>
<feature type="compositionally biased region" description="Basic residues" evidence="5">
    <location>
        <begin position="303"/>
        <end position="312"/>
    </location>
</feature>
<dbReference type="InterPro" id="IPR006073">
    <property type="entry name" value="GTP-bd"/>
</dbReference>
<evidence type="ECO:0000259" key="6">
    <source>
        <dbReference type="Pfam" id="PF01926"/>
    </source>
</evidence>
<feature type="region of interest" description="Disordered" evidence="5">
    <location>
        <begin position="291"/>
        <end position="324"/>
    </location>
</feature>
<sequence>MSIQWFPGHMFKAKKELADKLSDIDVVIEMVDARLPMSSSNPMLAALIQHKPSLKILNKQDLADAAQTRAWLEWFAGQRNTRAIALDSGDGSPKQKILAACRELAPHRVDSVKPLRLVICGIPNVGKSTLINALTGRKVAKVGNEPAVTKAQQRIQLADDVILFDTPGMLWPKIEHETCGEHLAASGAVGRNAMDEESVALALIATLQRRYPAELARRYNLADVQAEDFVVLETIGRKRGAVRSGGHVDMQKAAEILLTDFRAAVIGRITLETPEEWRDIAAEIERRRVIEREEQAQREAERKARRAGGRRARPGEDDEDDEQA</sequence>
<dbReference type="PANTHER" id="PTHR45782">
    <property type="entry name" value="MITOCHONDRIAL RIBOSOME-ASSOCIATED GTPASE 1"/>
    <property type="match status" value="1"/>
</dbReference>
<dbReference type="GO" id="GO:0006412">
    <property type="term" value="P:translation"/>
    <property type="evidence" value="ECO:0007669"/>
    <property type="project" value="TreeGrafter"/>
</dbReference>
<feature type="binding site" evidence="4">
    <location>
        <begin position="124"/>
        <end position="129"/>
    </location>
    <ligand>
        <name>GTP</name>
        <dbReference type="ChEBI" id="CHEBI:37565"/>
    </ligand>
</feature>
<evidence type="ECO:0000256" key="2">
    <source>
        <dbReference type="ARBA" id="ARBA00023134"/>
    </source>
</evidence>
<dbReference type="Proteomes" id="UP000247555">
    <property type="component" value="Unassembled WGS sequence"/>
</dbReference>
<dbReference type="Gene3D" id="1.10.1580.10">
    <property type="match status" value="1"/>
</dbReference>
<dbReference type="InterPro" id="IPR016478">
    <property type="entry name" value="GTPase_MTG1"/>
</dbReference>
<dbReference type="InterPro" id="IPR023179">
    <property type="entry name" value="GTP-bd_ortho_bundle_sf"/>
</dbReference>
<dbReference type="SUPFAM" id="SSF52540">
    <property type="entry name" value="P-loop containing nucleoside triphosphate hydrolases"/>
    <property type="match status" value="1"/>
</dbReference>
<comment type="caution">
    <text evidence="7">The sequence shown here is derived from an EMBL/GenBank/DDBJ whole genome shotgun (WGS) entry which is preliminary data.</text>
</comment>
<dbReference type="PIRSF" id="PIRSF006230">
    <property type="entry name" value="MG442"/>
    <property type="match status" value="1"/>
</dbReference>
<name>A0A318KM71_9NEIS</name>
<dbReference type="OrthoDB" id="9779790at2"/>
<accession>A0A318KM71</accession>
<dbReference type="Pfam" id="PF01926">
    <property type="entry name" value="MMR_HSR1"/>
    <property type="match status" value="1"/>
</dbReference>
<comment type="subcellular location">
    <subcellularLocation>
        <location evidence="3">Cytoplasm</location>
    </subcellularLocation>
</comment>
<keyword evidence="2 3" id="KW-0342">GTP-binding</keyword>
<dbReference type="GO" id="GO:0005737">
    <property type="term" value="C:cytoplasm"/>
    <property type="evidence" value="ECO:0007669"/>
    <property type="project" value="UniProtKB-SubCell"/>
</dbReference>
<dbReference type="FunFam" id="3.40.50.300:FF:000590">
    <property type="entry name" value="Ribosome biogenesis GTPase A"/>
    <property type="match status" value="1"/>
</dbReference>
<keyword evidence="1 3" id="KW-0547">Nucleotide-binding</keyword>
<evidence type="ECO:0000256" key="1">
    <source>
        <dbReference type="ARBA" id="ARBA00022741"/>
    </source>
</evidence>
<dbReference type="NCBIfam" id="TIGR03596">
    <property type="entry name" value="GTPase_YlqF"/>
    <property type="match status" value="1"/>
</dbReference>
<evidence type="ECO:0000256" key="5">
    <source>
        <dbReference type="SAM" id="MobiDB-lite"/>
    </source>
</evidence>
<comment type="function">
    <text evidence="3">Required for a late step of 50S ribosomal subunit assembly. Has GTPase activity.</text>
</comment>
<dbReference type="AlphaFoldDB" id="A0A318KM71"/>
<comment type="similarity">
    <text evidence="3">Belongs to the TRAFAC class YlqF/YawG GTPase family. MTG1 subfamily.</text>
</comment>
<keyword evidence="3" id="KW-0963">Cytoplasm</keyword>
<dbReference type="InterPro" id="IPR019991">
    <property type="entry name" value="GTP-bd_ribosome_bgen"/>
</dbReference>
<feature type="domain" description="G" evidence="6">
    <location>
        <begin position="117"/>
        <end position="183"/>
    </location>
</feature>
<organism evidence="7 8">
    <name type="scientific">Rivihabitans pingtungensis</name>
    <dbReference type="NCBI Taxonomy" id="1054498"/>
    <lineage>
        <taxon>Bacteria</taxon>
        <taxon>Pseudomonadati</taxon>
        <taxon>Pseudomonadota</taxon>
        <taxon>Betaproteobacteria</taxon>
        <taxon>Neisseriales</taxon>
        <taxon>Aquaspirillaceae</taxon>
        <taxon>Rivihabitans</taxon>
    </lineage>
</organism>
<feature type="binding site" evidence="4">
    <location>
        <begin position="58"/>
        <end position="61"/>
    </location>
    <ligand>
        <name>GTP</name>
        <dbReference type="ChEBI" id="CHEBI:37565"/>
    </ligand>
</feature>